<dbReference type="OpenTargets" id="ENSG00000175390"/>
<dbReference type="HGNC" id="HGNC:3275">
    <property type="gene designation" value="EIF3F"/>
</dbReference>
<sequence>MATPAVPCRTMSQKMKWLLTWNLLRICMNCIKKFLQMSSSWAGTLRAMTSQSTLC</sequence>
<dbReference type="VEuPathDB" id="HostDB:ENSG00000175390"/>
<dbReference type="SMR" id="E9PQV8"/>
<dbReference type="UCSC" id="uc057yqw.1">
    <property type="organism name" value="human"/>
</dbReference>
<reference evidence="1" key="7">
    <citation type="submission" date="2025-09" db="UniProtKB">
        <authorList>
            <consortium name="Ensembl"/>
        </authorList>
    </citation>
    <scope>IDENTIFICATION</scope>
</reference>
<dbReference type="Bgee" id="ENSG00000175390">
    <property type="expression patterns" value="Expressed in primordial germ cell in gonad and 179 other cell types or tissues"/>
</dbReference>
<dbReference type="Proteomes" id="UP000005640">
    <property type="component" value="Chromosome 11"/>
</dbReference>
<dbReference type="Ensembl" id="ENST00000531329.6">
    <property type="protein sequence ID" value="ENSP00000432489.2"/>
    <property type="gene ID" value="ENSG00000175390.15"/>
</dbReference>
<evidence type="ECO:0007829" key="4">
    <source>
        <dbReference type="PubMed" id="25944712"/>
    </source>
</evidence>
<dbReference type="HOGENOM" id="CLU_2003123_0_0_1"/>
<evidence type="ECO:0007829" key="3">
    <source>
        <dbReference type="PubMed" id="21269460"/>
    </source>
</evidence>
<evidence type="ECO:0000313" key="1">
    <source>
        <dbReference type="Ensembl" id="ENSP00000432489.2"/>
    </source>
</evidence>
<dbReference type="ExpressionAtlas" id="E9PQV8">
    <property type="expression patterns" value="baseline and differential"/>
</dbReference>
<dbReference type="EMBL" id="AC044810">
    <property type="status" value="NOT_ANNOTATED_CDS"/>
    <property type="molecule type" value="Genomic_DNA"/>
</dbReference>
<reference evidence="1 2" key="2">
    <citation type="journal article" date="2004" name="Nature">
        <title>Finishing the euchromatic sequence of the human genome.</title>
        <authorList>
            <consortium name="International Human Genome Sequencing Consortium"/>
        </authorList>
    </citation>
    <scope>NUCLEOTIDE SEQUENCE [LARGE SCALE GENOMIC DNA]</scope>
</reference>
<reference evidence="1" key="6">
    <citation type="submission" date="2025-08" db="UniProtKB">
        <authorList>
            <consortium name="Ensembl"/>
        </authorList>
    </citation>
    <scope>IDENTIFICATION</scope>
</reference>
<proteinExistence type="evidence at protein level"/>
<accession>E9PQV8</accession>
<reference evidence="3" key="4">
    <citation type="journal article" date="2011" name="BMC Syst. Biol.">
        <title>Initial characterization of the human central proteome.</title>
        <authorList>
            <person name="Burkard T.R."/>
            <person name="Planyavsky M."/>
            <person name="Kaupe I."/>
            <person name="Breitwieser F.P."/>
            <person name="Burckstummer T."/>
            <person name="Bennett K.L."/>
            <person name="Superti-Furga G."/>
            <person name="Colinge J."/>
        </authorList>
    </citation>
    <scope>IDENTIFICATION BY MASS SPECTROMETRY [LARGE SCALE ANALYSIS]</scope>
</reference>
<gene>
    <name evidence="1" type="primary">EIF3F</name>
</gene>
<dbReference type="MassIVE" id="E9PQV8"/>
<keyword evidence="2" id="KW-1185">Reference proteome</keyword>
<reference evidence="4" key="5">
    <citation type="journal article" date="2015" name="Proteomics">
        <title>N-terminome analysis of the human mitochondrial proteome.</title>
        <authorList>
            <person name="Vaca Jacome A.S."/>
            <person name="Rabilloud T."/>
            <person name="Schaeffer-Reiss C."/>
            <person name="Rompais M."/>
            <person name="Ayoub D."/>
            <person name="Lane L."/>
            <person name="Bairoch A."/>
            <person name="Van Dorsselaer A."/>
            <person name="Carapito C."/>
        </authorList>
    </citation>
    <scope>IDENTIFICATION BY MASS SPECTROMETRY [LARGE SCALE ANALYSIS]</scope>
</reference>
<reference evidence="1 2" key="3">
    <citation type="journal article" date="2006" name="Nature">
        <title>Human chromosome 11 DNA sequence and analysis including novel gene identification.</title>
        <authorList>
            <person name="Taylor T.D."/>
            <person name="Noguchi H."/>
            <person name="Totoki Y."/>
            <person name="Toyoda A."/>
            <person name="Kuroki Y."/>
            <person name="Dewar K."/>
            <person name="Lloyd C."/>
            <person name="Itoh T."/>
            <person name="Takeda T."/>
            <person name="Kim D.W."/>
            <person name="She X."/>
            <person name="Barlow K.F."/>
            <person name="Bloom T."/>
            <person name="Bruford E."/>
            <person name="Chang J.L."/>
            <person name="Cuomo C.A."/>
            <person name="Eichler E."/>
            <person name="FitzGerald M.G."/>
            <person name="Jaffe D.B."/>
            <person name="LaButti K."/>
            <person name="Nicol R."/>
            <person name="Park H.S."/>
            <person name="Seaman C."/>
            <person name="Sougnez C."/>
            <person name="Yang X."/>
            <person name="Zimmer A.R."/>
            <person name="Zody M.C."/>
            <person name="Birren B.W."/>
            <person name="Nusbaum C."/>
            <person name="Fujiyama A."/>
            <person name="Hattori M."/>
            <person name="Rogers J."/>
            <person name="Lander E.S."/>
            <person name="Sakaki Y."/>
        </authorList>
    </citation>
    <scope>NUCLEOTIDE SEQUENCE [LARGE SCALE GENOMIC DNA]</scope>
</reference>
<dbReference type="Ensembl" id="ENST00000531329.6">
    <property type="protein sequence ID" value="ENSP00000432489.2"/>
    <property type="gene ID" value="ENSG00000175390.16"/>
</dbReference>
<dbReference type="EMBL" id="AC116456">
    <property type="status" value="NOT_ANNOTATED_CDS"/>
    <property type="molecule type" value="Genomic_DNA"/>
</dbReference>
<evidence type="ECO:0000313" key="2">
    <source>
        <dbReference type="Proteomes" id="UP000005640"/>
    </source>
</evidence>
<dbReference type="ChiTaRS" id="EIF3F">
    <property type="organism name" value="human"/>
</dbReference>
<dbReference type="GeneTree" id="ENSGT00950000183073"/>
<dbReference type="AlphaFoldDB" id="E9PQV8"/>
<organism evidence="1 2">
    <name type="scientific">Homo sapiens</name>
    <name type="common">Human</name>
    <dbReference type="NCBI Taxonomy" id="9606"/>
    <lineage>
        <taxon>Eukaryota</taxon>
        <taxon>Metazoa</taxon>
        <taxon>Chordata</taxon>
        <taxon>Craniata</taxon>
        <taxon>Vertebrata</taxon>
        <taxon>Euteleostomi</taxon>
        <taxon>Mammalia</taxon>
        <taxon>Eutheria</taxon>
        <taxon>Euarchontoglires</taxon>
        <taxon>Primates</taxon>
        <taxon>Haplorrhini</taxon>
        <taxon>Catarrhini</taxon>
        <taxon>Hominidae</taxon>
        <taxon>Homo</taxon>
    </lineage>
</organism>
<name>E9PQV8_HUMAN</name>
<protein>
    <submittedName>
        <fullName evidence="1">Eukaryotic translation initiation factor 3 subunit F</fullName>
    </submittedName>
</protein>
<reference evidence="1 2" key="1">
    <citation type="journal article" date="2001" name="Nature">
        <title>Initial sequencing and analysis of the human genome.</title>
        <authorList>
            <consortium name="International Human Genome Sequencing Consortium"/>
            <person name="Lander E.S."/>
            <person name="Linton L.M."/>
            <person name="Birren B."/>
            <person name="Nusbaum C."/>
            <person name="Zody M.C."/>
            <person name="Baldwin J."/>
            <person name="Devon K."/>
            <person name="Dewar K."/>
            <person name="Doyle M."/>
            <person name="FitzHugh W."/>
            <person name="Funke R."/>
            <person name="Gage D."/>
            <person name="Harris K."/>
            <person name="Heaford A."/>
            <person name="Howland J."/>
            <person name="Kann L."/>
            <person name="Lehoczky J."/>
            <person name="LeVine R."/>
            <person name="McEwan P."/>
            <person name="McKernan K."/>
            <person name="Meldrim J."/>
            <person name="Mesirov J.P."/>
            <person name="Miranda C."/>
            <person name="Morris W."/>
            <person name="Naylor J."/>
            <person name="Raymond C."/>
            <person name="Rosetti M."/>
            <person name="Santos R."/>
            <person name="Sheridan A."/>
            <person name="Sougnez C."/>
            <person name="Stange-Thomann N."/>
            <person name="Stojanovic N."/>
            <person name="Subramanian A."/>
            <person name="Wyman D."/>
            <person name="Rogers J."/>
            <person name="Sulston J."/>
            <person name="Ainscough R."/>
            <person name="Beck S."/>
            <person name="Bentley D."/>
            <person name="Burton J."/>
            <person name="Clee C."/>
            <person name="Carter N."/>
            <person name="Coulson A."/>
            <person name="Deadman R."/>
            <person name="Deloukas P."/>
            <person name="Dunham A."/>
            <person name="Dunham I."/>
            <person name="Durbin R."/>
            <person name="French L."/>
            <person name="Grafham D."/>
            <person name="Gregory S."/>
            <person name="Hubbard T."/>
            <person name="Humphray S."/>
            <person name="Hunt A."/>
            <person name="Jones M."/>
            <person name="Lloyd C."/>
            <person name="McMurray A."/>
            <person name="Matthews L."/>
            <person name="Mercer S."/>
            <person name="Milne S."/>
            <person name="Mullikin J.C."/>
            <person name="Mungall A."/>
            <person name="Plumb R."/>
            <person name="Ross M."/>
            <person name="Shownkeen R."/>
            <person name="Sims S."/>
            <person name="Waterston R.H."/>
            <person name="Wilson R.K."/>
            <person name="Hillier L.W."/>
            <person name="McPherson J.D."/>
            <person name="Marra M.A."/>
            <person name="Mardis E.R."/>
            <person name="Fulton L.A."/>
            <person name="Chinwalla A.T."/>
            <person name="Pepin K.H."/>
            <person name="Gish W.R."/>
            <person name="Chissoe S.L."/>
            <person name="Wendl M.C."/>
            <person name="Delehaunty K.D."/>
            <person name="Miner T.L."/>
            <person name="Delehaunty A."/>
            <person name="Kramer J.B."/>
            <person name="Cook L.L."/>
            <person name="Fulton R.S."/>
            <person name="Johnson D.L."/>
            <person name="Minx P.J."/>
            <person name="Clifton S.W."/>
            <person name="Hawkins T."/>
            <person name="Branscomb E."/>
            <person name="Predki P."/>
            <person name="Richardson P."/>
            <person name="Wenning S."/>
            <person name="Slezak T."/>
            <person name="Doggett N."/>
            <person name="Cheng J.F."/>
            <person name="Olsen A."/>
            <person name="Lucas S."/>
            <person name="Elkin C."/>
            <person name="Uberbacher E."/>
            <person name="Frazier M."/>
            <person name="Gibbs R.A."/>
            <person name="Muzny D.M."/>
            <person name="Scherer S.E."/>
            <person name="Bouck J.B."/>
            <person name="Sodergren E.J."/>
            <person name="Worley K.C."/>
            <person name="Rives C.M."/>
            <person name="Gorrell J.H."/>
            <person name="Metzker M.L."/>
            <person name="Naylor S.L."/>
            <person name="Kucherlapati R.S."/>
            <person name="Nelson D.L."/>
            <person name="Weinstock G.M."/>
            <person name="Sakaki Y."/>
            <person name="Fujiyama A."/>
            <person name="Hattori M."/>
            <person name="Yada T."/>
            <person name="Toyoda A."/>
            <person name="Itoh T."/>
            <person name="Kawagoe C."/>
            <person name="Watanabe H."/>
            <person name="Totoki Y."/>
            <person name="Taylor T."/>
            <person name="Weissenbach J."/>
            <person name="Heilig R."/>
            <person name="Saurin W."/>
            <person name="Artiguenave F."/>
            <person name="Brottier P."/>
            <person name="Bruls T."/>
            <person name="Pelletier E."/>
            <person name="Robert C."/>
            <person name="Wincker P."/>
            <person name="Smith D.R."/>
            <person name="Doucette-Stamm L."/>
            <person name="Rubenfield M."/>
            <person name="Weinstock K."/>
            <person name="Lee H.M."/>
            <person name="Dubois J."/>
            <person name="Rosenthal A."/>
            <person name="Platzer M."/>
            <person name="Nyakatura G."/>
            <person name="Taudien S."/>
            <person name="Rump A."/>
            <person name="Yang H."/>
            <person name="Yu J."/>
            <person name="Wang J."/>
            <person name="Huang G."/>
            <person name="Gu J."/>
            <person name="Hood L."/>
            <person name="Rowen L."/>
            <person name="Madan A."/>
            <person name="Qin S."/>
            <person name="Davis R.W."/>
            <person name="Federspiel N.A."/>
            <person name="Abola A.P."/>
            <person name="Proctor M.J."/>
            <person name="Myers R.M."/>
            <person name="Schmutz J."/>
            <person name="Dickson M."/>
            <person name="Grimwood J."/>
            <person name="Cox D.R."/>
            <person name="Olson M.V."/>
            <person name="Kaul R."/>
            <person name="Raymond C."/>
            <person name="Shimizu N."/>
            <person name="Kawasaki K."/>
            <person name="Minoshima S."/>
            <person name="Evans G.A."/>
            <person name="Athanasiou M."/>
            <person name="Schultz R."/>
            <person name="Roe B.A."/>
            <person name="Chen F."/>
            <person name="Pan H."/>
            <person name="Ramser J."/>
            <person name="Lehrach H."/>
            <person name="Reinhardt R."/>
            <person name="McCombie W.R."/>
            <person name="de la Bastide M."/>
            <person name="Dedhia N."/>
            <person name="Blocker H."/>
            <person name="Hornischer K."/>
            <person name="Nordsiek G."/>
            <person name="Agarwala R."/>
            <person name="Aravind L."/>
            <person name="Bailey J.A."/>
            <person name="Bateman A."/>
            <person name="Batzoglou S."/>
            <person name="Birney E."/>
            <person name="Bork P."/>
            <person name="Brown D.G."/>
            <person name="Burge C.B."/>
            <person name="Cerutti L."/>
            <person name="Chen H.C."/>
            <person name="Church D."/>
            <person name="Clamp M."/>
            <person name="Copley R.R."/>
            <person name="Doerks T."/>
            <person name="Eddy S.R."/>
            <person name="Eichler E.E."/>
            <person name="Furey T.S."/>
            <person name="Galagan J."/>
            <person name="Gilbert J.G."/>
            <person name="Harmon C."/>
            <person name="Hayashizaki Y."/>
            <person name="Haussler D."/>
            <person name="Hermjakob H."/>
            <person name="Hokamp K."/>
            <person name="Jang W."/>
            <person name="Johnson L.S."/>
            <person name="Jones T.A."/>
            <person name="Kasif S."/>
            <person name="Kaspryzk A."/>
            <person name="Kennedy S."/>
            <person name="Kent W.J."/>
            <person name="Kitts P."/>
            <person name="Koonin E.V."/>
            <person name="Korf I."/>
            <person name="Kulp D."/>
            <person name="Lancet D."/>
            <person name="Lowe T.M."/>
            <person name="McLysaght A."/>
            <person name="Mikkelsen T."/>
            <person name="Moran J.V."/>
            <person name="Mulder N."/>
            <person name="Pollara V.J."/>
            <person name="Ponting C.P."/>
            <person name="Schuler G."/>
            <person name="Schultz J."/>
            <person name="Slater G."/>
            <person name="Smit A.F."/>
            <person name="Stupka E."/>
            <person name="Szustakowski J."/>
            <person name="Thierry-Mieg D."/>
            <person name="Thierry-Mieg J."/>
            <person name="Wagner L."/>
            <person name="Wallis J."/>
            <person name="Wheeler R."/>
            <person name="Williams A."/>
            <person name="Wolf Y.I."/>
            <person name="Wolfe K.H."/>
            <person name="Yang S.P."/>
            <person name="Yeh R.F."/>
            <person name="Collins F."/>
            <person name="Guyer M.S."/>
            <person name="Peterson J."/>
            <person name="Felsenfeld A."/>
            <person name="Wetterstrand K.A."/>
            <person name="Patrinos A."/>
            <person name="Morgan M.J."/>
            <person name="de Jong P."/>
            <person name="Catanese J.J."/>
            <person name="Osoegawa K."/>
            <person name="Shizuya H."/>
            <person name="Choi S."/>
            <person name="Chen Y.J."/>
        </authorList>
    </citation>
    <scope>NUCLEOTIDE SEQUENCE [LARGE SCALE GENOMIC DNA]</scope>
</reference>
<dbReference type="OrthoDB" id="9533520at2759"/>
<dbReference type="ProteomicsDB" id="23131"/>